<feature type="compositionally biased region" description="Polar residues" evidence="9">
    <location>
        <begin position="243"/>
        <end position="269"/>
    </location>
</feature>
<evidence type="ECO:0000256" key="4">
    <source>
        <dbReference type="ARBA" id="ARBA00022786"/>
    </source>
</evidence>
<evidence type="ECO:0000256" key="3">
    <source>
        <dbReference type="ARBA" id="ARBA00022670"/>
    </source>
</evidence>
<dbReference type="GO" id="GO:0016579">
    <property type="term" value="P:protein deubiquitination"/>
    <property type="evidence" value="ECO:0007669"/>
    <property type="project" value="InterPro"/>
</dbReference>
<keyword evidence="8" id="KW-0175">Coiled coil</keyword>
<dbReference type="InterPro" id="IPR050164">
    <property type="entry name" value="Peptidase_C19"/>
</dbReference>
<name>A0A1U7UNA5_CARSF</name>
<evidence type="ECO:0000313" key="12">
    <source>
        <dbReference type="RefSeq" id="XP_008071680.2"/>
    </source>
</evidence>
<dbReference type="PROSITE" id="PS50235">
    <property type="entry name" value="USP_3"/>
    <property type="match status" value="1"/>
</dbReference>
<accession>A0A1U7UNA5</accession>
<dbReference type="Pfam" id="PF00443">
    <property type="entry name" value="UCH"/>
    <property type="match status" value="1"/>
</dbReference>
<proteinExistence type="inferred from homology"/>
<dbReference type="GO" id="GO:0000082">
    <property type="term" value="P:G1/S transition of mitotic cell cycle"/>
    <property type="evidence" value="ECO:0007669"/>
    <property type="project" value="TreeGrafter"/>
</dbReference>
<evidence type="ECO:0000256" key="1">
    <source>
        <dbReference type="ARBA" id="ARBA00000707"/>
    </source>
</evidence>
<dbReference type="InterPro" id="IPR032069">
    <property type="entry name" value="USP37-like_PH"/>
</dbReference>
<dbReference type="KEGG" id="csyr:103276069"/>
<dbReference type="Gene3D" id="3.90.70.10">
    <property type="entry name" value="Cysteine proteinases"/>
    <property type="match status" value="2"/>
</dbReference>
<evidence type="ECO:0000256" key="8">
    <source>
        <dbReference type="SAM" id="Coils"/>
    </source>
</evidence>
<feature type="coiled-coil region" evidence="8">
    <location>
        <begin position="394"/>
        <end position="421"/>
    </location>
</feature>
<evidence type="ECO:0000256" key="6">
    <source>
        <dbReference type="ARBA" id="ARBA00022807"/>
    </source>
</evidence>
<dbReference type="PANTHER" id="PTHR24006">
    <property type="entry name" value="UBIQUITIN CARBOXYL-TERMINAL HYDROLASE"/>
    <property type="match status" value="1"/>
</dbReference>
<dbReference type="SUPFAM" id="SSF54001">
    <property type="entry name" value="Cysteine proteinases"/>
    <property type="match status" value="1"/>
</dbReference>
<dbReference type="InterPro" id="IPR001394">
    <property type="entry name" value="Peptidase_C19_UCH"/>
</dbReference>
<evidence type="ECO:0000256" key="2">
    <source>
        <dbReference type="ARBA" id="ARBA00009085"/>
    </source>
</evidence>
<dbReference type="FunFam" id="2.30.29.180:FF:000001">
    <property type="entry name" value="Ubiquitin carboxyl-terminal hydrolase 37"/>
    <property type="match status" value="1"/>
</dbReference>
<dbReference type="PROSITE" id="PS00972">
    <property type="entry name" value="USP_1"/>
    <property type="match status" value="1"/>
</dbReference>
<dbReference type="Gene3D" id="2.30.29.180">
    <property type="entry name" value="Ubiquitin carboxyl-terminal hydrolase 26/29/37, pleckstrin homology-like domain"/>
    <property type="match status" value="1"/>
</dbReference>
<dbReference type="RefSeq" id="XP_008071680.2">
    <property type="nucleotide sequence ID" value="XM_008073489.2"/>
</dbReference>
<protein>
    <recommendedName>
        <fullName evidence="7">Ubiquitin carboxyl-terminal hydrolase</fullName>
        <ecNumber evidence="7">3.4.19.12</ecNumber>
    </recommendedName>
</protein>
<dbReference type="CDD" id="cd13312">
    <property type="entry name" value="PH_USP37_like"/>
    <property type="match status" value="1"/>
</dbReference>
<dbReference type="GO" id="GO:0004843">
    <property type="term" value="F:cysteine-type deubiquitinase activity"/>
    <property type="evidence" value="ECO:0007669"/>
    <property type="project" value="UniProtKB-UniRule"/>
</dbReference>
<feature type="region of interest" description="Disordered" evidence="9">
    <location>
        <begin position="231"/>
        <end position="298"/>
    </location>
</feature>
<comment type="function">
    <text evidence="7">Deubiquitinating enzyme that removes conjugated ubiquitin from specific proteins to regulate different cellular processes.</text>
</comment>
<feature type="domain" description="USP" evidence="10">
    <location>
        <begin position="305"/>
        <end position="897"/>
    </location>
</feature>
<dbReference type="GO" id="GO:0005829">
    <property type="term" value="C:cytosol"/>
    <property type="evidence" value="ECO:0007669"/>
    <property type="project" value="TreeGrafter"/>
</dbReference>
<gene>
    <name evidence="12" type="primary">USP29</name>
</gene>
<evidence type="ECO:0000256" key="5">
    <source>
        <dbReference type="ARBA" id="ARBA00022801"/>
    </source>
</evidence>
<dbReference type="CDD" id="cd02257">
    <property type="entry name" value="Peptidase_C19"/>
    <property type="match status" value="2"/>
</dbReference>
<sequence length="910" mass="103574">MTSLKIPGFIQIWSKRTGMSKLKEAFIETVEGKKRTKLVVIFKSREFIRVFFQLSNNIRSVVLRHRKGRKSSLHLTLQNNIFLLIDKLSIRDAEQLKMFLDVVHQNKFQQPMKTDDDWNVFGSRKAQKEIGKTSLYDTCRESNYKSLNLEKRSKTSCSQKIPVFMSKSTRWVIKGLLKNRDGKRKKAMWWERKKSSGLEMTENFQKKHNPVISKKSRADFLKYVRSNRKESSSLKDLGKNRNSKLVPSLKTNCNGNPNLDGTVSTQTSSTKRDLAFPLDPKHSQSDPRQNEAQVPLDPHPDQLWEGFPNLGNTCYMNAILQSLFAIPSFADDLFMQDVPWEKIPFDVLIMPLSQLLALKDICNMETKEELLVNVKKAISAVAGIFSGNTQNDAHEFLSQCLDQLKEDVKELNANLKTEREADDKNVSPQTYAGNAATEVVVCPVATNFEFELHLSIICKACGQAVLKSELSNCLSINLHQETKPFPLSIQNFVDLFFRAEELEYSCKTCEHKSSMAKHKFSRLPRVLIVHLKRYRFNDACLLVKNSQNVYIPKYLRLSSHCNGSTKLPLPLSGSAASWHSKVLGVSQQMTSEIISPLTLSMRLTSESSDSSVLYAEPKKDGDLQTCEAADQEQQQKDLESGAKLKSKLVNFRDGTASERELPGTGWMMDQRDTFLSMIHEDGRKPISSPNTGLIEVHLQEAPENLELQDYEKTKTFVELDFDSVTESTNGFYECKGNGIPDESQGMVEQLQQCIGKSTKEEFLQHAPLPNALDPTEKALGRSREFKLQKADLSSLRAWGSDENSGNQDLFDLENTRTEAKEPKRNVKTEYTLPNYRLISVVSHIGSSQDSGHYISDAYDFQKKAWFTYDDLRVSEIQETTMKKARQCSGYIFFYMHNETFEALEDKATNP</sequence>
<comment type="catalytic activity">
    <reaction evidence="1 7">
        <text>Thiol-dependent hydrolysis of ester, thioester, amide, peptide and isopeptide bonds formed by the C-terminal Gly of ubiquitin (a 76-residue protein attached to proteins as an intracellular targeting signal).</text>
        <dbReference type="EC" id="3.4.19.12"/>
    </reaction>
</comment>
<dbReference type="EC" id="3.4.19.12" evidence="7"/>
<keyword evidence="3 7" id="KW-0645">Protease</keyword>
<dbReference type="GO" id="GO:0006508">
    <property type="term" value="P:proteolysis"/>
    <property type="evidence" value="ECO:0007669"/>
    <property type="project" value="UniProtKB-KW"/>
</dbReference>
<comment type="similarity">
    <text evidence="2 7">Belongs to the peptidase C19 family.</text>
</comment>
<dbReference type="Pfam" id="PF16674">
    <property type="entry name" value="UCH_N"/>
    <property type="match status" value="1"/>
</dbReference>
<dbReference type="InterPro" id="IPR018200">
    <property type="entry name" value="USP_CS"/>
</dbReference>
<dbReference type="GeneID" id="103276069"/>
<dbReference type="PANTHER" id="PTHR24006:SF711">
    <property type="entry name" value="UBIQUITIN CARBOXYL-TERMINAL HYDROLASE 29"/>
    <property type="match status" value="1"/>
</dbReference>
<keyword evidence="5 7" id="KW-0378">Hydrolase</keyword>
<evidence type="ECO:0000256" key="7">
    <source>
        <dbReference type="RuleBase" id="RU366025"/>
    </source>
</evidence>
<feature type="compositionally biased region" description="Basic and acidic residues" evidence="9">
    <location>
        <begin position="270"/>
        <end position="289"/>
    </location>
</feature>
<keyword evidence="4 7" id="KW-0833">Ubl conjugation pathway</keyword>
<dbReference type="InterPro" id="IPR038093">
    <property type="entry name" value="USP37-like_PH_sf"/>
</dbReference>
<dbReference type="GO" id="GO:0005634">
    <property type="term" value="C:nucleus"/>
    <property type="evidence" value="ECO:0007669"/>
    <property type="project" value="TreeGrafter"/>
</dbReference>
<dbReference type="InterPro" id="IPR028889">
    <property type="entry name" value="USP"/>
</dbReference>
<dbReference type="STRING" id="1868482.ENSTSYP00000010416"/>
<organism evidence="11 12">
    <name type="scientific">Carlito syrichta</name>
    <name type="common">Philippine tarsier</name>
    <name type="synonym">Tarsius syrichta</name>
    <dbReference type="NCBI Taxonomy" id="1868482"/>
    <lineage>
        <taxon>Eukaryota</taxon>
        <taxon>Metazoa</taxon>
        <taxon>Chordata</taxon>
        <taxon>Craniata</taxon>
        <taxon>Vertebrata</taxon>
        <taxon>Euteleostomi</taxon>
        <taxon>Mammalia</taxon>
        <taxon>Eutheria</taxon>
        <taxon>Euarchontoglires</taxon>
        <taxon>Primates</taxon>
        <taxon>Haplorrhini</taxon>
        <taxon>Tarsiiformes</taxon>
        <taxon>Tarsiidae</taxon>
        <taxon>Carlito</taxon>
    </lineage>
</organism>
<dbReference type="PROSITE" id="PS00973">
    <property type="entry name" value="USP_2"/>
    <property type="match status" value="1"/>
</dbReference>
<dbReference type="InterPro" id="IPR038765">
    <property type="entry name" value="Papain-like_cys_pep_sf"/>
</dbReference>
<dbReference type="CTD" id="57663"/>
<dbReference type="AlphaFoldDB" id="A0A1U7UNA5"/>
<reference evidence="12" key="1">
    <citation type="submission" date="2025-08" db="UniProtKB">
        <authorList>
            <consortium name="RefSeq"/>
        </authorList>
    </citation>
    <scope>IDENTIFICATION</scope>
</reference>
<keyword evidence="6 7" id="KW-0788">Thiol protease</keyword>
<dbReference type="OrthoDB" id="289038at2759"/>
<keyword evidence="11" id="KW-1185">Reference proteome</keyword>
<evidence type="ECO:0000313" key="11">
    <source>
        <dbReference type="Proteomes" id="UP000189704"/>
    </source>
</evidence>
<dbReference type="Proteomes" id="UP000189704">
    <property type="component" value="Unplaced"/>
</dbReference>
<evidence type="ECO:0000256" key="9">
    <source>
        <dbReference type="SAM" id="MobiDB-lite"/>
    </source>
</evidence>
<evidence type="ECO:0000259" key="10">
    <source>
        <dbReference type="PROSITE" id="PS50235"/>
    </source>
</evidence>